<dbReference type="STRING" id="1344416.A0A139AX15"/>
<feature type="non-terminal residue" evidence="2">
    <location>
        <position position="112"/>
    </location>
</feature>
<gene>
    <name evidence="2" type="ORF">M427DRAFT_79073</name>
</gene>
<organism evidence="2 3">
    <name type="scientific">Gonapodya prolifera (strain JEL478)</name>
    <name type="common">Monoblepharis prolifera</name>
    <dbReference type="NCBI Taxonomy" id="1344416"/>
    <lineage>
        <taxon>Eukaryota</taxon>
        <taxon>Fungi</taxon>
        <taxon>Fungi incertae sedis</taxon>
        <taxon>Chytridiomycota</taxon>
        <taxon>Chytridiomycota incertae sedis</taxon>
        <taxon>Monoblepharidomycetes</taxon>
        <taxon>Monoblepharidales</taxon>
        <taxon>Gonapodyaceae</taxon>
        <taxon>Gonapodya</taxon>
    </lineage>
</organism>
<dbReference type="EMBL" id="KQ965733">
    <property type="protein sequence ID" value="KXS21249.1"/>
    <property type="molecule type" value="Genomic_DNA"/>
</dbReference>
<proteinExistence type="predicted"/>
<evidence type="ECO:0000313" key="3">
    <source>
        <dbReference type="Proteomes" id="UP000070544"/>
    </source>
</evidence>
<keyword evidence="3" id="KW-1185">Reference proteome</keyword>
<dbReference type="PANTHER" id="PTHR38048:SF2">
    <property type="entry name" value="HEMERYTHRIN-LIKE DOMAIN-CONTAINING PROTEIN"/>
    <property type="match status" value="1"/>
</dbReference>
<feature type="non-terminal residue" evidence="2">
    <location>
        <position position="1"/>
    </location>
</feature>
<dbReference type="InterPro" id="IPR053206">
    <property type="entry name" value="Dimeric_xanthone_biosynth"/>
</dbReference>
<dbReference type="Proteomes" id="UP000070544">
    <property type="component" value="Unassembled WGS sequence"/>
</dbReference>
<name>A0A139AX15_GONPJ</name>
<reference evidence="2 3" key="1">
    <citation type="journal article" date="2015" name="Genome Biol. Evol.">
        <title>Phylogenomic analyses indicate that early fungi evolved digesting cell walls of algal ancestors of land plants.</title>
        <authorList>
            <person name="Chang Y."/>
            <person name="Wang S."/>
            <person name="Sekimoto S."/>
            <person name="Aerts A.L."/>
            <person name="Choi C."/>
            <person name="Clum A."/>
            <person name="LaButti K.M."/>
            <person name="Lindquist E.A."/>
            <person name="Yee Ngan C."/>
            <person name="Ohm R.A."/>
            <person name="Salamov A.A."/>
            <person name="Grigoriev I.V."/>
            <person name="Spatafora J.W."/>
            <person name="Berbee M.L."/>
        </authorList>
    </citation>
    <scope>NUCLEOTIDE SEQUENCE [LARGE SCALE GENOMIC DNA]</scope>
    <source>
        <strain evidence="2 3">JEL478</strain>
    </source>
</reference>
<dbReference type="AlphaFoldDB" id="A0A139AX15"/>
<dbReference type="PANTHER" id="PTHR38048">
    <property type="entry name" value="EXPRESSED PROTEIN"/>
    <property type="match status" value="1"/>
</dbReference>
<feature type="domain" description="Hemerythrin-like" evidence="1">
    <location>
        <begin position="11"/>
        <end position="98"/>
    </location>
</feature>
<dbReference type="OrthoDB" id="58416at2759"/>
<evidence type="ECO:0000259" key="1">
    <source>
        <dbReference type="Pfam" id="PF01814"/>
    </source>
</evidence>
<sequence length="112" mass="12655">DLPSFLGYSLAFLGNLGSHHDQEEAILFPRLSPKVPAIADRHKEHEILHGYMDTFKAWLEGVRDGKETWDVAKFEALLKPVKETVIPHVTAEEQNIFPETLKGTGFTQEEAK</sequence>
<protein>
    <recommendedName>
        <fullName evidence="1">Hemerythrin-like domain-containing protein</fullName>
    </recommendedName>
</protein>
<accession>A0A139AX15</accession>
<dbReference type="Pfam" id="PF01814">
    <property type="entry name" value="Hemerythrin"/>
    <property type="match status" value="1"/>
</dbReference>
<dbReference type="InterPro" id="IPR012312">
    <property type="entry name" value="Hemerythrin-like"/>
</dbReference>
<evidence type="ECO:0000313" key="2">
    <source>
        <dbReference type="EMBL" id="KXS21249.1"/>
    </source>
</evidence>
<dbReference type="Gene3D" id="1.20.120.520">
    <property type="entry name" value="nmb1532 protein domain like"/>
    <property type="match status" value="1"/>
</dbReference>